<dbReference type="KEGG" id="pbl:PAAG_12611"/>
<dbReference type="RefSeq" id="XP_015702300.1">
    <property type="nucleotide sequence ID" value="XM_015848082.1"/>
</dbReference>
<organism evidence="1 2">
    <name type="scientific">Paracoccidioides lutzii (strain ATCC MYA-826 / Pb01)</name>
    <name type="common">Paracoccidioides brasiliensis</name>
    <dbReference type="NCBI Taxonomy" id="502779"/>
    <lineage>
        <taxon>Eukaryota</taxon>
        <taxon>Fungi</taxon>
        <taxon>Dikarya</taxon>
        <taxon>Ascomycota</taxon>
        <taxon>Pezizomycotina</taxon>
        <taxon>Eurotiomycetes</taxon>
        <taxon>Eurotiomycetidae</taxon>
        <taxon>Onygenales</taxon>
        <taxon>Ajellomycetaceae</taxon>
        <taxon>Paracoccidioides</taxon>
    </lineage>
</organism>
<dbReference type="EMBL" id="KN294033">
    <property type="protein sequence ID" value="KGQ00719.1"/>
    <property type="molecule type" value="Genomic_DNA"/>
</dbReference>
<sequence>MSIAAKVMAMNEKLVDMDTQKFQRQRNDNHTINEAEPWRLLRLFTAYENVRSSSAPTNAMNACER</sequence>
<reference evidence="1 2" key="1">
    <citation type="journal article" date="2011" name="PLoS Genet.">
        <title>Comparative genomic analysis of human fungal pathogens causing paracoccidioidomycosis.</title>
        <authorList>
            <person name="Desjardins C.A."/>
            <person name="Champion M.D."/>
            <person name="Holder J.W."/>
            <person name="Muszewska A."/>
            <person name="Goldberg J."/>
            <person name="Bailao A.M."/>
            <person name="Brigido M.M."/>
            <person name="Ferreira M.E."/>
            <person name="Garcia A.M."/>
            <person name="Grynberg M."/>
            <person name="Gujja S."/>
            <person name="Heiman D.I."/>
            <person name="Henn M.R."/>
            <person name="Kodira C.D."/>
            <person name="Leon-Narvaez H."/>
            <person name="Longo L.V."/>
            <person name="Ma L.J."/>
            <person name="Malavazi I."/>
            <person name="Matsuo A.L."/>
            <person name="Morais F.V."/>
            <person name="Pereira M."/>
            <person name="Rodriguez-Brito S."/>
            <person name="Sakthikumar S."/>
            <person name="Salem-Izacc S.M."/>
            <person name="Sykes S.M."/>
            <person name="Teixeira M.M."/>
            <person name="Vallejo M.C."/>
            <person name="Walter M.E."/>
            <person name="Yandava C."/>
            <person name="Young S."/>
            <person name="Zeng Q."/>
            <person name="Zucker J."/>
            <person name="Felipe M.S."/>
            <person name="Goldman G.H."/>
            <person name="Haas B.J."/>
            <person name="McEwen J.G."/>
            <person name="Nino-Vega G."/>
            <person name="Puccia R."/>
            <person name="San-Blas G."/>
            <person name="Soares C.M."/>
            <person name="Birren B.W."/>
            <person name="Cuomo C.A."/>
        </authorList>
    </citation>
    <scope>NUCLEOTIDE SEQUENCE [LARGE SCALE GENOMIC DNA]</scope>
    <source>
        <strain evidence="2">ATCC MYA-826 / Pb01</strain>
    </source>
</reference>
<name>A0A0A2VII9_PARBA</name>
<evidence type="ECO:0000313" key="1">
    <source>
        <dbReference type="EMBL" id="KGQ00719.1"/>
    </source>
</evidence>
<keyword evidence="2" id="KW-1185">Reference proteome</keyword>
<dbReference type="Proteomes" id="UP000002059">
    <property type="component" value="Partially assembled WGS sequence"/>
</dbReference>
<gene>
    <name evidence="1" type="ORF">PAAG_12611</name>
</gene>
<proteinExistence type="predicted"/>
<accession>A0A0A2VII9</accession>
<dbReference type="VEuPathDB" id="FungiDB:PAAG_12611"/>
<protein>
    <submittedName>
        <fullName evidence="1">Uncharacterized protein</fullName>
    </submittedName>
</protein>
<evidence type="ECO:0000313" key="2">
    <source>
        <dbReference type="Proteomes" id="UP000002059"/>
    </source>
</evidence>
<dbReference type="HOGENOM" id="CLU_2850308_0_0_1"/>
<dbReference type="GeneID" id="26971206"/>
<dbReference type="AlphaFoldDB" id="A0A0A2VII9"/>